<dbReference type="AlphaFoldDB" id="A0A2M4CC18"/>
<name>A0A2M4CC18_9DIPT</name>
<feature type="compositionally biased region" description="Basic and acidic residues" evidence="1">
    <location>
        <begin position="33"/>
        <end position="44"/>
    </location>
</feature>
<proteinExistence type="predicted"/>
<organism evidence="2">
    <name type="scientific">Anopheles marajoara</name>
    <dbReference type="NCBI Taxonomy" id="58244"/>
    <lineage>
        <taxon>Eukaryota</taxon>
        <taxon>Metazoa</taxon>
        <taxon>Ecdysozoa</taxon>
        <taxon>Arthropoda</taxon>
        <taxon>Hexapoda</taxon>
        <taxon>Insecta</taxon>
        <taxon>Pterygota</taxon>
        <taxon>Neoptera</taxon>
        <taxon>Endopterygota</taxon>
        <taxon>Diptera</taxon>
        <taxon>Nematocera</taxon>
        <taxon>Culicoidea</taxon>
        <taxon>Culicidae</taxon>
        <taxon>Anophelinae</taxon>
        <taxon>Anopheles</taxon>
    </lineage>
</organism>
<reference evidence="2" key="1">
    <citation type="submission" date="2018-01" db="EMBL/GenBank/DDBJ databases">
        <title>An insight into the sialome of Amazonian anophelines.</title>
        <authorList>
            <person name="Ribeiro J.M."/>
            <person name="Scarpassa V."/>
            <person name="Calvo E."/>
        </authorList>
    </citation>
    <scope>NUCLEOTIDE SEQUENCE</scope>
    <source>
        <tissue evidence="2">Salivary glands</tissue>
    </source>
</reference>
<evidence type="ECO:0000313" key="2">
    <source>
        <dbReference type="EMBL" id="MBW62892.1"/>
    </source>
</evidence>
<feature type="region of interest" description="Disordered" evidence="1">
    <location>
        <begin position="29"/>
        <end position="61"/>
    </location>
</feature>
<protein>
    <submittedName>
        <fullName evidence="2">Putative secreted protein</fullName>
    </submittedName>
</protein>
<sequence length="78" mass="8471">MSSVSVCPCVCVCVCVWDAAASGSKKKCLSKRSRNEKNVPRNEADLTPALRSLPSSRSVGRSVAERFSLNLGQEQEQQ</sequence>
<evidence type="ECO:0000256" key="1">
    <source>
        <dbReference type="SAM" id="MobiDB-lite"/>
    </source>
</evidence>
<dbReference type="EMBL" id="GGFJ01013751">
    <property type="protein sequence ID" value="MBW62892.1"/>
    <property type="molecule type" value="Transcribed_RNA"/>
</dbReference>
<accession>A0A2M4CC18</accession>